<evidence type="ECO:0000313" key="2">
    <source>
        <dbReference type="Proteomes" id="UP000297245"/>
    </source>
</evidence>
<protein>
    <recommendedName>
        <fullName evidence="3">Endonuclease/exonuclease/phosphatase domain-containing protein</fullName>
    </recommendedName>
</protein>
<reference evidence="1 2" key="1">
    <citation type="journal article" date="2019" name="Nat. Ecol. Evol.">
        <title>Megaphylogeny resolves global patterns of mushroom evolution.</title>
        <authorList>
            <person name="Varga T."/>
            <person name="Krizsan K."/>
            <person name="Foldi C."/>
            <person name="Dima B."/>
            <person name="Sanchez-Garcia M."/>
            <person name="Sanchez-Ramirez S."/>
            <person name="Szollosi G.J."/>
            <person name="Szarkandi J.G."/>
            <person name="Papp V."/>
            <person name="Albert L."/>
            <person name="Andreopoulos W."/>
            <person name="Angelini C."/>
            <person name="Antonin V."/>
            <person name="Barry K.W."/>
            <person name="Bougher N.L."/>
            <person name="Buchanan P."/>
            <person name="Buyck B."/>
            <person name="Bense V."/>
            <person name="Catcheside P."/>
            <person name="Chovatia M."/>
            <person name="Cooper J."/>
            <person name="Damon W."/>
            <person name="Desjardin D."/>
            <person name="Finy P."/>
            <person name="Geml J."/>
            <person name="Haridas S."/>
            <person name="Hughes K."/>
            <person name="Justo A."/>
            <person name="Karasinski D."/>
            <person name="Kautmanova I."/>
            <person name="Kiss B."/>
            <person name="Kocsube S."/>
            <person name="Kotiranta H."/>
            <person name="LaButti K.M."/>
            <person name="Lechner B.E."/>
            <person name="Liimatainen K."/>
            <person name="Lipzen A."/>
            <person name="Lukacs Z."/>
            <person name="Mihaltcheva S."/>
            <person name="Morgado L.N."/>
            <person name="Niskanen T."/>
            <person name="Noordeloos M.E."/>
            <person name="Ohm R.A."/>
            <person name="Ortiz-Santana B."/>
            <person name="Ovrebo C."/>
            <person name="Racz N."/>
            <person name="Riley R."/>
            <person name="Savchenko A."/>
            <person name="Shiryaev A."/>
            <person name="Soop K."/>
            <person name="Spirin V."/>
            <person name="Szebenyi C."/>
            <person name="Tomsovsky M."/>
            <person name="Tulloss R.E."/>
            <person name="Uehling J."/>
            <person name="Grigoriev I.V."/>
            <person name="Vagvolgyi C."/>
            <person name="Papp T."/>
            <person name="Martin F.M."/>
            <person name="Miettinen O."/>
            <person name="Hibbett D.S."/>
            <person name="Nagy L.G."/>
        </authorList>
    </citation>
    <scope>NUCLEOTIDE SEQUENCE [LARGE SCALE GENOMIC DNA]</scope>
    <source>
        <strain evidence="1 2">CBS 962.96</strain>
    </source>
</reference>
<dbReference type="OrthoDB" id="2840473at2759"/>
<dbReference type="SUPFAM" id="SSF56219">
    <property type="entry name" value="DNase I-like"/>
    <property type="match status" value="1"/>
</dbReference>
<feature type="non-terminal residue" evidence="1">
    <location>
        <position position="92"/>
    </location>
</feature>
<gene>
    <name evidence="1" type="ORF">K435DRAFT_602470</name>
</gene>
<accession>A0A4S8L690</accession>
<evidence type="ECO:0008006" key="3">
    <source>
        <dbReference type="Google" id="ProtNLM"/>
    </source>
</evidence>
<dbReference type="EMBL" id="ML179634">
    <property type="protein sequence ID" value="THU83903.1"/>
    <property type="molecule type" value="Genomic_DNA"/>
</dbReference>
<dbReference type="AlphaFoldDB" id="A0A4S8L690"/>
<keyword evidence="2" id="KW-1185">Reference proteome</keyword>
<sequence>KKYDIIAIQEPAIDYFGNTKSTNGFITIYPPKHRDNPKKTRSVILVNRHLPTSSWTSLPVPHQDITAIQITNEHGKLIIFNLYVDCTHDEAL</sequence>
<dbReference type="InterPro" id="IPR036691">
    <property type="entry name" value="Endo/exonu/phosph_ase_sf"/>
</dbReference>
<evidence type="ECO:0000313" key="1">
    <source>
        <dbReference type="EMBL" id="THU83903.1"/>
    </source>
</evidence>
<feature type="non-terminal residue" evidence="1">
    <location>
        <position position="1"/>
    </location>
</feature>
<name>A0A4S8L690_DENBC</name>
<dbReference type="Gene3D" id="3.60.10.10">
    <property type="entry name" value="Endonuclease/exonuclease/phosphatase"/>
    <property type="match status" value="1"/>
</dbReference>
<organism evidence="1 2">
    <name type="scientific">Dendrothele bispora (strain CBS 962.96)</name>
    <dbReference type="NCBI Taxonomy" id="1314807"/>
    <lineage>
        <taxon>Eukaryota</taxon>
        <taxon>Fungi</taxon>
        <taxon>Dikarya</taxon>
        <taxon>Basidiomycota</taxon>
        <taxon>Agaricomycotina</taxon>
        <taxon>Agaricomycetes</taxon>
        <taxon>Agaricomycetidae</taxon>
        <taxon>Agaricales</taxon>
        <taxon>Agaricales incertae sedis</taxon>
        <taxon>Dendrothele</taxon>
    </lineage>
</organism>
<dbReference type="Proteomes" id="UP000297245">
    <property type="component" value="Unassembled WGS sequence"/>
</dbReference>
<proteinExistence type="predicted"/>